<dbReference type="Gene3D" id="1.10.510.10">
    <property type="entry name" value="Transferase(Phosphotransferase) domain 1"/>
    <property type="match status" value="1"/>
</dbReference>
<comment type="caution">
    <text evidence="2">The sequence shown here is derived from an EMBL/GenBank/DDBJ whole genome shotgun (WGS) entry which is preliminary data.</text>
</comment>
<dbReference type="GO" id="GO:0007165">
    <property type="term" value="P:signal transduction"/>
    <property type="evidence" value="ECO:0007669"/>
    <property type="project" value="TreeGrafter"/>
</dbReference>
<dbReference type="Proteomes" id="UP000266673">
    <property type="component" value="Unassembled WGS sequence"/>
</dbReference>
<dbReference type="InterPro" id="IPR000719">
    <property type="entry name" value="Prot_kinase_dom"/>
</dbReference>
<reference evidence="2 3" key="1">
    <citation type="submission" date="2018-06" db="EMBL/GenBank/DDBJ databases">
        <title>Comparative genomics reveals the genomic features of Rhizophagus irregularis, R. cerebriforme, R. diaphanum and Gigaspora rosea, and their symbiotic lifestyle signature.</title>
        <authorList>
            <person name="Morin E."/>
            <person name="San Clemente H."/>
            <person name="Chen E.C.H."/>
            <person name="De La Providencia I."/>
            <person name="Hainaut M."/>
            <person name="Kuo A."/>
            <person name="Kohler A."/>
            <person name="Murat C."/>
            <person name="Tang N."/>
            <person name="Roy S."/>
            <person name="Loubradou J."/>
            <person name="Henrissat B."/>
            <person name="Grigoriev I.V."/>
            <person name="Corradi N."/>
            <person name="Roux C."/>
            <person name="Martin F.M."/>
        </authorList>
    </citation>
    <scope>NUCLEOTIDE SEQUENCE [LARGE SCALE GENOMIC DNA]</scope>
    <source>
        <strain evidence="2 3">DAOM 194757</strain>
    </source>
</reference>
<dbReference type="Pfam" id="PF07714">
    <property type="entry name" value="PK_Tyr_Ser-Thr"/>
    <property type="match status" value="1"/>
</dbReference>
<dbReference type="OrthoDB" id="4062651at2759"/>
<feature type="domain" description="Protein kinase" evidence="1">
    <location>
        <begin position="1"/>
        <end position="159"/>
    </location>
</feature>
<evidence type="ECO:0000313" key="2">
    <source>
        <dbReference type="EMBL" id="RIB08513.1"/>
    </source>
</evidence>
<dbReference type="PANTHER" id="PTHR23257">
    <property type="entry name" value="SERINE-THREONINE PROTEIN KINASE"/>
    <property type="match status" value="1"/>
</dbReference>
<name>A0A397UMD2_9GLOM</name>
<proteinExistence type="predicted"/>
<dbReference type="InterPro" id="IPR001245">
    <property type="entry name" value="Ser-Thr/Tyr_kinase_cat_dom"/>
</dbReference>
<dbReference type="InterPro" id="IPR050167">
    <property type="entry name" value="Ser_Thr_protein_kinase"/>
</dbReference>
<dbReference type="InterPro" id="IPR011009">
    <property type="entry name" value="Kinase-like_dom_sf"/>
</dbReference>
<feature type="non-terminal residue" evidence="2">
    <location>
        <position position="1"/>
    </location>
</feature>
<keyword evidence="3" id="KW-1185">Reference proteome</keyword>
<evidence type="ECO:0000259" key="1">
    <source>
        <dbReference type="PROSITE" id="PS50011"/>
    </source>
</evidence>
<dbReference type="AlphaFoldDB" id="A0A397UMD2"/>
<dbReference type="PROSITE" id="PS50011">
    <property type="entry name" value="PROTEIN_KINASE_DOM"/>
    <property type="match status" value="1"/>
</dbReference>
<dbReference type="EMBL" id="QKWP01001499">
    <property type="protein sequence ID" value="RIB08513.1"/>
    <property type="molecule type" value="Genomic_DNA"/>
</dbReference>
<gene>
    <name evidence="2" type="ORF">C2G38_1982722</name>
</gene>
<dbReference type="GO" id="GO:0004672">
    <property type="term" value="F:protein kinase activity"/>
    <property type="evidence" value="ECO:0007669"/>
    <property type="project" value="InterPro"/>
</dbReference>
<accession>A0A397UMD2</accession>
<dbReference type="GO" id="GO:0005524">
    <property type="term" value="F:ATP binding"/>
    <property type="evidence" value="ECO:0007669"/>
    <property type="project" value="InterPro"/>
</dbReference>
<keyword evidence="2" id="KW-0808">Transferase</keyword>
<dbReference type="GO" id="GO:0005737">
    <property type="term" value="C:cytoplasm"/>
    <property type="evidence" value="ECO:0007669"/>
    <property type="project" value="TreeGrafter"/>
</dbReference>
<keyword evidence="2" id="KW-0418">Kinase</keyword>
<dbReference type="SUPFAM" id="SSF56112">
    <property type="entry name" value="Protein kinase-like (PK-like)"/>
    <property type="match status" value="1"/>
</dbReference>
<evidence type="ECO:0000313" key="3">
    <source>
        <dbReference type="Proteomes" id="UP000266673"/>
    </source>
</evidence>
<sequence length="228" mass="26113">EKLNLLSDIAFDIKTIHSHNIIHLDLHSGNILQKNLHSAYIGDFGISVSVDEALNMKSENIYGFLPYLAPEILTKRIYEKASDIYSFGMIMWEISSGRSVFFNRAHDSNLLIALMDGERPQILDGTAQDYKEFMERCWSSDPKDRPSAEEILKVIESWKSNEEILKKFDESDINMKTIINKYANDKSKLISTVTNNFSCVSLFAHLYNSLSCHLYNFIAIPENFLSTI</sequence>
<organism evidence="2 3">
    <name type="scientific">Gigaspora rosea</name>
    <dbReference type="NCBI Taxonomy" id="44941"/>
    <lineage>
        <taxon>Eukaryota</taxon>
        <taxon>Fungi</taxon>
        <taxon>Fungi incertae sedis</taxon>
        <taxon>Mucoromycota</taxon>
        <taxon>Glomeromycotina</taxon>
        <taxon>Glomeromycetes</taxon>
        <taxon>Diversisporales</taxon>
        <taxon>Gigasporaceae</taxon>
        <taxon>Gigaspora</taxon>
    </lineage>
</organism>
<protein>
    <submittedName>
        <fullName evidence="2">Kinase-like domain-containing protein</fullName>
    </submittedName>
</protein>
<dbReference type="STRING" id="44941.A0A397UMD2"/>